<protein>
    <recommendedName>
        <fullName evidence="4">Lipoprotein</fullName>
    </recommendedName>
</protein>
<evidence type="ECO:0000256" key="1">
    <source>
        <dbReference type="SAM" id="SignalP"/>
    </source>
</evidence>
<keyword evidence="3" id="KW-1185">Reference proteome</keyword>
<proteinExistence type="predicted"/>
<evidence type="ECO:0000313" key="3">
    <source>
        <dbReference type="Proteomes" id="UP001596317"/>
    </source>
</evidence>
<feature type="chain" id="PRO_5046714459" description="Lipoprotein" evidence="1">
    <location>
        <begin position="24"/>
        <end position="148"/>
    </location>
</feature>
<accession>A0ABW1ZPJ6</accession>
<feature type="signal peptide" evidence="1">
    <location>
        <begin position="1"/>
        <end position="23"/>
    </location>
</feature>
<sequence>MKVLLAALMVVGLLSGCTPRAKDATMTEAQIMSDIESVLGQFDTVLVENRCASEYAQLHLNGGCYLSRVPSEDTAKAVAQALVKAGFEPQRSLRLDFGAWSTVLKKNQTALAFSVEPLTRDSGEKYAADRKAGYQSKVTVSLSDAGGK</sequence>
<reference evidence="3" key="1">
    <citation type="journal article" date="2019" name="Int. J. Syst. Evol. Microbiol.">
        <title>The Global Catalogue of Microorganisms (GCM) 10K type strain sequencing project: providing services to taxonomists for standard genome sequencing and annotation.</title>
        <authorList>
            <consortium name="The Broad Institute Genomics Platform"/>
            <consortium name="The Broad Institute Genome Sequencing Center for Infectious Disease"/>
            <person name="Wu L."/>
            <person name="Ma J."/>
        </authorList>
    </citation>
    <scope>NUCLEOTIDE SEQUENCE [LARGE SCALE GENOMIC DNA]</scope>
    <source>
        <strain evidence="3">CCUG 63830</strain>
    </source>
</reference>
<evidence type="ECO:0008006" key="4">
    <source>
        <dbReference type="Google" id="ProtNLM"/>
    </source>
</evidence>
<evidence type="ECO:0000313" key="2">
    <source>
        <dbReference type="EMBL" id="MFC6662865.1"/>
    </source>
</evidence>
<name>A0ABW1ZPJ6_9DEIO</name>
<gene>
    <name evidence="2" type="ORF">ACFP90_22750</name>
</gene>
<comment type="caution">
    <text evidence="2">The sequence shown here is derived from an EMBL/GenBank/DDBJ whole genome shotgun (WGS) entry which is preliminary data.</text>
</comment>
<dbReference type="EMBL" id="JBHSWB010000002">
    <property type="protein sequence ID" value="MFC6662865.1"/>
    <property type="molecule type" value="Genomic_DNA"/>
</dbReference>
<dbReference type="RefSeq" id="WP_224611850.1">
    <property type="nucleotide sequence ID" value="NZ_JAIQXV010000020.1"/>
</dbReference>
<organism evidence="2 3">
    <name type="scientific">Deinococcus multiflagellatus</name>
    <dbReference type="NCBI Taxonomy" id="1656887"/>
    <lineage>
        <taxon>Bacteria</taxon>
        <taxon>Thermotogati</taxon>
        <taxon>Deinococcota</taxon>
        <taxon>Deinococci</taxon>
        <taxon>Deinococcales</taxon>
        <taxon>Deinococcaceae</taxon>
        <taxon>Deinococcus</taxon>
    </lineage>
</organism>
<dbReference type="PROSITE" id="PS51257">
    <property type="entry name" value="PROKAR_LIPOPROTEIN"/>
    <property type="match status" value="1"/>
</dbReference>
<keyword evidence="1" id="KW-0732">Signal</keyword>
<dbReference type="Proteomes" id="UP001596317">
    <property type="component" value="Unassembled WGS sequence"/>
</dbReference>